<dbReference type="Gene3D" id="3.30.365.10">
    <property type="entry name" value="Aldehyde oxidase/xanthine dehydrogenase, molybdopterin binding domain"/>
    <property type="match status" value="4"/>
</dbReference>
<feature type="binding site" evidence="21">
    <location>
        <position position="84"/>
    </location>
    <ligand>
        <name>[2Fe-2S] cluster</name>
        <dbReference type="ChEBI" id="CHEBI:190135"/>
        <label>1</label>
    </ligand>
</feature>
<evidence type="ECO:0000256" key="7">
    <source>
        <dbReference type="ARBA" id="ARBA00022630"/>
    </source>
</evidence>
<dbReference type="InterPro" id="IPR016167">
    <property type="entry name" value="FAD-bd_PCMH_sub1"/>
</dbReference>
<comment type="catalytic activity">
    <reaction evidence="17">
        <text>xanthine + NAD(+) + H2O = urate + NADH + H(+)</text>
        <dbReference type="Rhea" id="RHEA:16669"/>
        <dbReference type="ChEBI" id="CHEBI:15377"/>
        <dbReference type="ChEBI" id="CHEBI:15378"/>
        <dbReference type="ChEBI" id="CHEBI:17712"/>
        <dbReference type="ChEBI" id="CHEBI:17775"/>
        <dbReference type="ChEBI" id="CHEBI:57540"/>
        <dbReference type="ChEBI" id="CHEBI:57945"/>
        <dbReference type="EC" id="1.17.1.4"/>
    </reaction>
</comment>
<evidence type="ECO:0000259" key="22">
    <source>
        <dbReference type="PROSITE" id="PS51085"/>
    </source>
</evidence>
<dbReference type="CDD" id="cd00207">
    <property type="entry name" value="fer2"/>
    <property type="match status" value="1"/>
</dbReference>
<dbReference type="Gene3D" id="1.10.150.120">
    <property type="entry name" value="[2Fe-2S]-binding domain"/>
    <property type="match status" value="1"/>
</dbReference>
<dbReference type="Pfam" id="PF20256">
    <property type="entry name" value="MoCoBD_2"/>
    <property type="match status" value="1"/>
</dbReference>
<dbReference type="GO" id="GO:0005506">
    <property type="term" value="F:iron ion binding"/>
    <property type="evidence" value="ECO:0007669"/>
    <property type="project" value="InterPro"/>
</dbReference>
<comment type="cofactor">
    <cofactor evidence="21">
        <name>[2Fe-2S] cluster</name>
        <dbReference type="ChEBI" id="CHEBI:190135"/>
    </cofactor>
    <text evidence="21">Binds 2 [2Fe-2S] clusters.</text>
</comment>
<evidence type="ECO:0000256" key="17">
    <source>
        <dbReference type="ARBA" id="ARBA00049017"/>
    </source>
</evidence>
<feature type="binding site" evidence="20">
    <location>
        <position position="425"/>
    </location>
    <ligand>
        <name>FAD</name>
        <dbReference type="ChEBI" id="CHEBI:57692"/>
    </ligand>
</feature>
<dbReference type="Gene3D" id="3.30.390.50">
    <property type="entry name" value="CO dehydrogenase flavoprotein, C-terminal domain"/>
    <property type="match status" value="1"/>
</dbReference>
<dbReference type="SMART" id="SM01092">
    <property type="entry name" value="CO_deh_flav_C"/>
    <property type="match status" value="1"/>
</dbReference>
<evidence type="ECO:0000256" key="5">
    <source>
        <dbReference type="ARBA" id="ARBA00013123"/>
    </source>
</evidence>
<dbReference type="PIRSF" id="PIRSF000127">
    <property type="entry name" value="Xanthine_DH"/>
    <property type="match status" value="1"/>
</dbReference>
<dbReference type="InterPro" id="IPR036856">
    <property type="entry name" value="Ald_Oxase/Xan_DH_a/b_sf"/>
</dbReference>
<sequence length="1354" mass="150402">MALFSVNGDERNVSTELVFFVNGKKVIELTPDPQWTLLWYLRKKLRLTGTKLGCAEGGCGACTVMISKYSRKEKKIVHLAVNACLAPVCAMHGLAVTTIEGIGSTKTKLHPVQERLAKAHGSQCGFCTPGIVMSMYSLLRSCKKIKYSDMEVAFQGNLCRCTGYRAIIEGYKTFLEDWETNRVPNFNSEQSKNGVCAMGKDCCKNKTDNTESDHIFDKSSFLPYDPSQEPIFPPELKLSSVYDEQYLIYRGCKSVWYRPPTLKELLNLKQQHPDAKIVVGNTEVGVEVKFKHCVYPVIIMPNCVQEMNSVVETETGLTVGASVTLIEMENIFRKYIDCLPKYKTRTLTTIIDMLNWFAGKQIRNVAAIGGNIMTGSPISDLNPILMSLKIKLNLLSEKDGPRSVLMDETFFTGYRKNVVKPYEILLSIEIPYSTRYQYVKAYKQAKRREDDISIVTAAINVEFESDTNIIKNINLAFGGMAPVTKIATKCGESLKGMSWSEDMLEKAYTYLLDELPLGPSVPGGNVLYRRALTMSLFLKAYLAIAKEISQDYIKDEFIPSSHSSGAEQFHGSIPKSSQYFELVGDKQVKTDAVGRPIPHVSALKQVTGEAIYCDDIPMVEGELYLAFVLSSKAHAKLVSVNPNEALKQQGVVAFFSAKDLTAEQNAVGPIVYDEELFASEKVISQGQTIGVIVAEDQQTAQAAARMVKVEYEELQPIIVTIEDAIRHNSFYKQYPKSIRKGNVKPFFEDPNYVVIKGECRMGGQEHFYLETHSALAIPKKEDDEIELYCSSQHPSEIAKLVSHILNIPMNRIVSRVKRIGGGFGGKESRGMLCALPVALAAHKLQRPVRCMLERDEDMQMSGTRHPFLIKYKVAVSTEGQIMAAVVNIYCNGGYSLDLSGCIVERAMLNYENAYFIPNCEVTCFVCKTNLPSNTAFRGFGSPQGMFGAENIIWDIASKLKKPPEEIRKTNLYYENLTTHYGQSLTNCTLQRCWDECSKKSNLIERRNDIQAFNKYHRWRKRGISVIPTKFGIAFTTKFLNQGGALVLIYTDGSVLLSHGGVEMGQGLHTKMIQVASRALEIDTYKIHTSETATDKVPNTSATAASAGSDLNGMAVLDACQKLLKRLQPYKDKNPNGKWEDWVLAAYLDRVSLSATGFHATPDIGYDLEKNAGILFNYFTYGVACTEVEIDCLSGDHLVVRSDIVMDLGESLNPALDIGQIEGAFIQGYGLFTMEELIYSPTGTLYSRGPGAYKIPGFGDIPQEFNVSLLKGVSNPRAVYSSKAVGEPPLFLASSVFFAIKEAIRAARLDAGASPDFTLDSPATSARIRMACEDHITKMIPRPEPSSFVPWNIIP</sequence>
<dbReference type="InterPro" id="IPR014307">
    <property type="entry name" value="Xanthine_DH_ssu"/>
</dbReference>
<keyword evidence="7" id="KW-0285">Flavoprotein</keyword>
<feature type="binding site" evidence="20">
    <location>
        <position position="443"/>
    </location>
    <ligand>
        <name>FAD</name>
        <dbReference type="ChEBI" id="CHEBI:57692"/>
    </ligand>
</feature>
<feature type="binding site" evidence="20">
    <location>
        <begin position="277"/>
        <end position="284"/>
    </location>
    <ligand>
        <name>FAD</name>
        <dbReference type="ChEBI" id="CHEBI:57692"/>
    </ligand>
</feature>
<feature type="binding site" evidence="20">
    <location>
        <position position="939"/>
    </location>
    <ligand>
        <name>substrate</name>
    </ligand>
</feature>
<dbReference type="Pfam" id="PF00941">
    <property type="entry name" value="FAD_binding_5"/>
    <property type="match status" value="1"/>
</dbReference>
<feature type="binding site" evidence="21">
    <location>
        <position position="54"/>
    </location>
    <ligand>
        <name>[2Fe-2S] cluster</name>
        <dbReference type="ChEBI" id="CHEBI:190135"/>
        <label>1</label>
    </ligand>
</feature>
<dbReference type="Gene3D" id="3.90.1170.50">
    <property type="entry name" value="Aldehyde oxidase/xanthine dehydrogenase, a/b hammerhead"/>
    <property type="match status" value="1"/>
</dbReference>
<dbReference type="InterPro" id="IPR036318">
    <property type="entry name" value="FAD-bd_PCMH-like_sf"/>
</dbReference>
<dbReference type="EC" id="1.17.1.4" evidence="5"/>
<dbReference type="InterPro" id="IPR037165">
    <property type="entry name" value="AldOxase/xan_DH_Mopterin-bd_sf"/>
</dbReference>
<dbReference type="PANTHER" id="PTHR45444">
    <property type="entry name" value="XANTHINE DEHYDROGENASE"/>
    <property type="match status" value="1"/>
</dbReference>
<dbReference type="Pfam" id="PF01315">
    <property type="entry name" value="Ald_Xan_dh_C"/>
    <property type="match status" value="1"/>
</dbReference>
<dbReference type="InterPro" id="IPR016169">
    <property type="entry name" value="FAD-bd_PCMH_sub2"/>
</dbReference>
<dbReference type="InterPro" id="IPR008274">
    <property type="entry name" value="AldOxase/xan_DH_MoCoBD1"/>
</dbReference>
<evidence type="ECO:0000256" key="16">
    <source>
        <dbReference type="ARBA" id="ARBA00034078"/>
    </source>
</evidence>
<evidence type="ECO:0000313" key="24">
    <source>
        <dbReference type="EMBL" id="CAH0714492.1"/>
    </source>
</evidence>
<feature type="binding site" evidence="21">
    <location>
        <position position="1104"/>
    </location>
    <ligand>
        <name>Mo-molybdopterin</name>
        <dbReference type="ChEBI" id="CHEBI:71302"/>
    </ligand>
    <ligandPart>
        <name>Mo</name>
        <dbReference type="ChEBI" id="CHEBI:28685"/>
    </ligandPart>
</feature>
<feature type="binding site" evidence="20">
    <location>
        <position position="905"/>
    </location>
    <ligand>
        <name>substrate</name>
    </ligand>
</feature>
<comment type="cofactor">
    <cofactor evidence="1 20">
        <name>FAD</name>
        <dbReference type="ChEBI" id="CHEBI:57692"/>
    </cofactor>
</comment>
<evidence type="ECO:0000256" key="8">
    <source>
        <dbReference type="ARBA" id="ARBA00022714"/>
    </source>
</evidence>
<dbReference type="InterPro" id="IPR016166">
    <property type="entry name" value="FAD-bd_PCMH"/>
</dbReference>
<comment type="catalytic activity">
    <reaction evidence="18">
        <text>hypoxanthine + NAD(+) + H2O = xanthine + NADH + H(+)</text>
        <dbReference type="Rhea" id="RHEA:24670"/>
        <dbReference type="ChEBI" id="CHEBI:15377"/>
        <dbReference type="ChEBI" id="CHEBI:15378"/>
        <dbReference type="ChEBI" id="CHEBI:17368"/>
        <dbReference type="ChEBI" id="CHEBI:17712"/>
        <dbReference type="ChEBI" id="CHEBI:57540"/>
        <dbReference type="ChEBI" id="CHEBI:57945"/>
        <dbReference type="EC" id="1.17.1.4"/>
    </reaction>
</comment>
<dbReference type="InterPro" id="IPR012675">
    <property type="entry name" value="Beta-grasp_dom_sf"/>
</dbReference>
<feature type="non-terminal residue" evidence="24">
    <location>
        <position position="1354"/>
    </location>
</feature>
<dbReference type="OrthoDB" id="8300278at2759"/>
<dbReference type="GO" id="GO:0005777">
    <property type="term" value="C:peroxisome"/>
    <property type="evidence" value="ECO:0007669"/>
    <property type="project" value="UniProtKB-SubCell"/>
</dbReference>
<dbReference type="GO" id="GO:0043546">
    <property type="term" value="F:molybdopterin cofactor binding"/>
    <property type="evidence" value="ECO:0007669"/>
    <property type="project" value="InterPro"/>
</dbReference>
<evidence type="ECO:0000256" key="20">
    <source>
        <dbReference type="PIRSR" id="PIRSR000127-2"/>
    </source>
</evidence>
<dbReference type="SUPFAM" id="SSF54665">
    <property type="entry name" value="CO dehydrogenase molybdoprotein N-domain-like"/>
    <property type="match status" value="1"/>
</dbReference>
<dbReference type="Pfam" id="PF01799">
    <property type="entry name" value="Fer2_2"/>
    <property type="match status" value="1"/>
</dbReference>
<feature type="binding site" evidence="21">
    <location>
        <position position="792"/>
    </location>
    <ligand>
        <name>Mo-molybdopterin</name>
        <dbReference type="ChEBI" id="CHEBI:71302"/>
    </ligand>
    <ligandPart>
        <name>Mo</name>
        <dbReference type="ChEBI" id="CHEBI:28685"/>
    </ligandPart>
</feature>
<keyword evidence="10 20" id="KW-0274">FAD</keyword>
<dbReference type="InterPro" id="IPR002888">
    <property type="entry name" value="2Fe-2S-bd"/>
</dbReference>
<dbReference type="PROSITE" id="PS00197">
    <property type="entry name" value="2FE2S_FER_1"/>
    <property type="match status" value="1"/>
</dbReference>
<dbReference type="FunFam" id="3.30.365.10:FF:000003">
    <property type="entry name" value="Aldehyde oxidase 1"/>
    <property type="match status" value="1"/>
</dbReference>
<dbReference type="Gene3D" id="3.10.20.30">
    <property type="match status" value="1"/>
</dbReference>
<evidence type="ECO:0000256" key="2">
    <source>
        <dbReference type="ARBA" id="ARBA00004275"/>
    </source>
</evidence>
<reference evidence="24" key="1">
    <citation type="submission" date="2021-12" db="EMBL/GenBank/DDBJ databases">
        <authorList>
            <person name="Martin H S."/>
        </authorList>
    </citation>
    <scope>NUCLEOTIDE SEQUENCE</scope>
</reference>
<comment type="subcellular location">
    <subcellularLocation>
        <location evidence="2">Peroxisome</location>
    </subcellularLocation>
</comment>
<dbReference type="InterPro" id="IPR002346">
    <property type="entry name" value="Mopterin_DH_FAD-bd"/>
</dbReference>
<proteinExistence type="inferred from homology"/>
<dbReference type="SUPFAM" id="SSF56003">
    <property type="entry name" value="Molybdenum cofactor-binding domain"/>
    <property type="match status" value="1"/>
</dbReference>
<evidence type="ECO:0000313" key="25">
    <source>
        <dbReference type="Proteomes" id="UP000838878"/>
    </source>
</evidence>
<evidence type="ECO:0000256" key="19">
    <source>
        <dbReference type="PIRSR" id="PIRSR000127-1"/>
    </source>
</evidence>
<dbReference type="InterPro" id="IPR046867">
    <property type="entry name" value="AldOxase/xan_DH_MoCoBD2"/>
</dbReference>
<evidence type="ECO:0000259" key="23">
    <source>
        <dbReference type="PROSITE" id="PS51387"/>
    </source>
</evidence>
<comment type="cofactor">
    <cofactor evidence="16">
        <name>[2Fe-2S] cluster</name>
        <dbReference type="ChEBI" id="CHEBI:190135"/>
    </cofactor>
</comment>
<feature type="binding site" evidence="20">
    <location>
        <position position="1035"/>
    </location>
    <ligand>
        <name>substrate</name>
    </ligand>
</feature>
<evidence type="ECO:0000256" key="9">
    <source>
        <dbReference type="ARBA" id="ARBA00022723"/>
    </source>
</evidence>
<dbReference type="FunFam" id="3.90.1170.50:FF:000001">
    <property type="entry name" value="Aldehyde oxidase 1"/>
    <property type="match status" value="1"/>
</dbReference>
<evidence type="ECO:0000256" key="11">
    <source>
        <dbReference type="ARBA" id="ARBA00023002"/>
    </source>
</evidence>
<keyword evidence="14" id="KW-0520">NAD</keyword>
<dbReference type="GO" id="GO:0071949">
    <property type="term" value="F:FAD binding"/>
    <property type="evidence" value="ECO:0007669"/>
    <property type="project" value="InterPro"/>
</dbReference>
<evidence type="ECO:0000256" key="21">
    <source>
        <dbReference type="PIRSR" id="PIRSR000127-3"/>
    </source>
</evidence>
<evidence type="ECO:0000256" key="18">
    <source>
        <dbReference type="ARBA" id="ARBA00049517"/>
    </source>
</evidence>
<dbReference type="SUPFAM" id="SSF56176">
    <property type="entry name" value="FAD-binding/transporter-associated domain-like"/>
    <property type="match status" value="1"/>
</dbReference>
<keyword evidence="13 21" id="KW-0411">Iron-sulfur</keyword>
<keyword evidence="12 21" id="KW-0408">Iron</keyword>
<dbReference type="InterPro" id="IPR036683">
    <property type="entry name" value="CO_DH_flav_C_dom_sf"/>
</dbReference>
<protein>
    <recommendedName>
        <fullName evidence="5">xanthine dehydrogenase</fullName>
        <ecNumber evidence="5">1.17.1.4</ecNumber>
    </recommendedName>
</protein>
<feature type="binding site" evidence="21">
    <location>
        <position position="937"/>
    </location>
    <ligand>
        <name>Mo-molybdopterin</name>
        <dbReference type="ChEBI" id="CHEBI:71302"/>
    </ligand>
    <ligandPart>
        <name>Mo</name>
        <dbReference type="ChEBI" id="CHEBI:28685"/>
    </ligandPart>
</feature>
<comment type="cofactor">
    <cofactor evidence="21">
        <name>Mo-molybdopterin</name>
        <dbReference type="ChEBI" id="CHEBI:71302"/>
    </cofactor>
    <text evidence="21">Binds 1 Mo-molybdopterin (Mo-MPT) cofactor per subunit.</text>
</comment>
<dbReference type="FunFam" id="3.30.365.10:FF:000004">
    <property type="entry name" value="Xanthine dehydrogenase oxidase"/>
    <property type="match status" value="1"/>
</dbReference>
<evidence type="ECO:0000256" key="3">
    <source>
        <dbReference type="ARBA" id="ARBA00006849"/>
    </source>
</evidence>
<dbReference type="SMART" id="SM01008">
    <property type="entry name" value="Ald_Xan_dh_C"/>
    <property type="match status" value="1"/>
</dbReference>
<dbReference type="GO" id="GO:0051537">
    <property type="term" value="F:2 iron, 2 sulfur cluster binding"/>
    <property type="evidence" value="ECO:0007669"/>
    <property type="project" value="UniProtKB-KW"/>
</dbReference>
<dbReference type="Proteomes" id="UP000838878">
    <property type="component" value="Chromosome 1"/>
</dbReference>
<evidence type="ECO:0000256" key="14">
    <source>
        <dbReference type="ARBA" id="ARBA00023027"/>
    </source>
</evidence>
<feature type="binding site" evidence="21">
    <location>
        <position position="127"/>
    </location>
    <ligand>
        <name>[2Fe-2S] cluster</name>
        <dbReference type="ChEBI" id="CHEBI:190135"/>
        <label>2</label>
    </ligand>
</feature>
<dbReference type="FunFam" id="3.30.465.10:FF:000004">
    <property type="entry name" value="Xanthine dehydrogenase/oxidase"/>
    <property type="match status" value="1"/>
</dbReference>
<dbReference type="InterPro" id="IPR036010">
    <property type="entry name" value="2Fe-2S_ferredoxin-like_sf"/>
</dbReference>
<comment type="similarity">
    <text evidence="3">Belongs to the xanthine dehydrogenase family.</text>
</comment>
<feature type="active site" description="Proton acceptor" evidence="19">
    <location>
        <position position="1286"/>
    </location>
</feature>
<evidence type="ECO:0000256" key="12">
    <source>
        <dbReference type="ARBA" id="ARBA00023004"/>
    </source>
</evidence>
<keyword evidence="9 21" id="KW-0479">Metal-binding</keyword>
<accession>A0A8J9VN04</accession>
<evidence type="ECO:0000256" key="4">
    <source>
        <dbReference type="ARBA" id="ARBA00011738"/>
    </source>
</evidence>
<keyword evidence="11" id="KW-0560">Oxidoreductase</keyword>
<dbReference type="InterPro" id="IPR005107">
    <property type="entry name" value="CO_DH_flav_C"/>
</dbReference>
<dbReference type="InterPro" id="IPR016208">
    <property type="entry name" value="Ald_Oxase/xanthine_DH-like"/>
</dbReference>
<dbReference type="InterPro" id="IPR001041">
    <property type="entry name" value="2Fe-2S_ferredoxin-type"/>
</dbReference>
<dbReference type="InterPro" id="IPR036884">
    <property type="entry name" value="2Fe-2S-bd_dom_sf"/>
</dbReference>
<organism evidence="24 25">
    <name type="scientific">Brenthis ino</name>
    <name type="common">lesser marbled fritillary</name>
    <dbReference type="NCBI Taxonomy" id="405034"/>
    <lineage>
        <taxon>Eukaryota</taxon>
        <taxon>Metazoa</taxon>
        <taxon>Ecdysozoa</taxon>
        <taxon>Arthropoda</taxon>
        <taxon>Hexapoda</taxon>
        <taxon>Insecta</taxon>
        <taxon>Pterygota</taxon>
        <taxon>Neoptera</taxon>
        <taxon>Endopterygota</taxon>
        <taxon>Lepidoptera</taxon>
        <taxon>Glossata</taxon>
        <taxon>Ditrysia</taxon>
        <taxon>Papilionoidea</taxon>
        <taxon>Nymphalidae</taxon>
        <taxon>Heliconiinae</taxon>
        <taxon>Argynnini</taxon>
        <taxon>Brenthis</taxon>
    </lineage>
</organism>
<feature type="binding site" evidence="21">
    <location>
        <position position="62"/>
    </location>
    <ligand>
        <name>[2Fe-2S] cluster</name>
        <dbReference type="ChEBI" id="CHEBI:190135"/>
        <label>1</label>
    </ligand>
</feature>
<keyword evidence="8 21" id="KW-0001">2Fe-2S</keyword>
<dbReference type="Pfam" id="PF02738">
    <property type="entry name" value="MoCoBD_1"/>
    <property type="match status" value="1"/>
</dbReference>
<keyword evidence="25" id="KW-1185">Reference proteome</keyword>
<name>A0A8J9VN04_9NEOP</name>
<dbReference type="InterPro" id="IPR006058">
    <property type="entry name" value="2Fe2S_fd_BS"/>
</dbReference>
<keyword evidence="6 21" id="KW-0500">Molybdenum</keyword>
<feature type="binding site" evidence="21">
    <location>
        <position position="124"/>
    </location>
    <ligand>
        <name>[2Fe-2S] cluster</name>
        <dbReference type="ChEBI" id="CHEBI:190135"/>
        <label>2</label>
    </ligand>
</feature>
<dbReference type="SUPFAM" id="SSF54292">
    <property type="entry name" value="2Fe-2S ferredoxin-like"/>
    <property type="match status" value="1"/>
</dbReference>
<feature type="binding site" evidence="20">
    <location>
        <position position="827"/>
    </location>
    <ligand>
        <name>substrate</name>
    </ligand>
</feature>
<feature type="binding site" evidence="21">
    <location>
        <position position="159"/>
    </location>
    <ligand>
        <name>[2Fe-2S] cluster</name>
        <dbReference type="ChEBI" id="CHEBI:190135"/>
        <label>2</label>
    </ligand>
</feature>
<dbReference type="PROSITE" id="PS51085">
    <property type="entry name" value="2FE2S_FER_2"/>
    <property type="match status" value="1"/>
</dbReference>
<feature type="binding site" evidence="21">
    <location>
        <position position="59"/>
    </location>
    <ligand>
        <name>[2Fe-2S] cluster</name>
        <dbReference type="ChEBI" id="CHEBI:190135"/>
        <label>1</label>
    </ligand>
</feature>
<dbReference type="NCBIfam" id="TIGR02963">
    <property type="entry name" value="xanthine_xdhA"/>
    <property type="match status" value="1"/>
</dbReference>
<dbReference type="Pfam" id="PF03450">
    <property type="entry name" value="CO_deh_flav_C"/>
    <property type="match status" value="1"/>
</dbReference>
<feature type="domain" description="FAD-binding PCMH-type" evidence="23">
    <location>
        <begin position="249"/>
        <end position="435"/>
    </location>
</feature>
<dbReference type="FunFam" id="3.30.43.10:FF:000001">
    <property type="entry name" value="Xanthine dehydrogenase/oxidase"/>
    <property type="match status" value="1"/>
</dbReference>
<dbReference type="PROSITE" id="PS00559">
    <property type="entry name" value="MOLYBDOPTERIN_EUK"/>
    <property type="match status" value="1"/>
</dbReference>
<dbReference type="GO" id="GO:0004854">
    <property type="term" value="F:xanthine dehydrogenase activity"/>
    <property type="evidence" value="ECO:0007669"/>
    <property type="project" value="UniProtKB-EC"/>
</dbReference>
<dbReference type="PANTHER" id="PTHR45444:SF3">
    <property type="entry name" value="XANTHINE DEHYDROGENASE"/>
    <property type="match status" value="1"/>
</dbReference>
<dbReference type="InterPro" id="IPR000674">
    <property type="entry name" value="Ald_Oxase/Xan_DH_a/b"/>
</dbReference>
<feature type="domain" description="2Fe-2S ferredoxin-type" evidence="22">
    <location>
        <begin position="15"/>
        <end position="102"/>
    </location>
</feature>
<dbReference type="PROSITE" id="PS51387">
    <property type="entry name" value="FAD_PCMH"/>
    <property type="match status" value="1"/>
</dbReference>
<dbReference type="InterPro" id="IPR022407">
    <property type="entry name" value="OxRdtase_Mopterin_BS"/>
</dbReference>
<dbReference type="SUPFAM" id="SSF47741">
    <property type="entry name" value="CO dehydrogenase ISP C-domain like"/>
    <property type="match status" value="1"/>
</dbReference>
<dbReference type="Pfam" id="PF00111">
    <property type="entry name" value="Fer2"/>
    <property type="match status" value="1"/>
</dbReference>
<feature type="binding site" evidence="20">
    <location>
        <position position="380"/>
    </location>
    <ligand>
        <name>FAD</name>
        <dbReference type="ChEBI" id="CHEBI:57692"/>
    </ligand>
</feature>
<evidence type="ECO:0000256" key="6">
    <source>
        <dbReference type="ARBA" id="ARBA00022505"/>
    </source>
</evidence>
<dbReference type="Gene3D" id="3.30.465.10">
    <property type="match status" value="1"/>
</dbReference>
<evidence type="ECO:0000256" key="15">
    <source>
        <dbReference type="ARBA" id="ARBA00023140"/>
    </source>
</evidence>
<evidence type="ECO:0000256" key="13">
    <source>
        <dbReference type="ARBA" id="ARBA00023014"/>
    </source>
</evidence>
<dbReference type="Gene3D" id="3.30.43.10">
    <property type="entry name" value="Uridine Diphospho-n-acetylenolpyruvylglucosamine Reductase, domain 2"/>
    <property type="match status" value="1"/>
</dbReference>
<comment type="subunit">
    <text evidence="4">Homodimer.</text>
</comment>
<keyword evidence="15" id="KW-0576">Peroxisome</keyword>
<evidence type="ECO:0000256" key="1">
    <source>
        <dbReference type="ARBA" id="ARBA00001974"/>
    </source>
</evidence>
<feature type="binding site" evidence="21">
    <location>
        <position position="161"/>
    </location>
    <ligand>
        <name>[2Fe-2S] cluster</name>
        <dbReference type="ChEBI" id="CHEBI:190135"/>
        <label>2</label>
    </ligand>
</feature>
<dbReference type="FunFam" id="3.10.20.30:FF:000015">
    <property type="entry name" value="Aldehyde oxidase 1"/>
    <property type="match status" value="1"/>
</dbReference>
<gene>
    <name evidence="24" type="ORF">BINO364_LOCUS1535</name>
</gene>
<dbReference type="EMBL" id="OV170221">
    <property type="protein sequence ID" value="CAH0714492.1"/>
    <property type="molecule type" value="Genomic_DNA"/>
</dbReference>
<evidence type="ECO:0000256" key="10">
    <source>
        <dbReference type="ARBA" id="ARBA00022827"/>
    </source>
</evidence>
<feature type="binding site" evidence="20">
    <location>
        <position position="357"/>
    </location>
    <ligand>
        <name>FAD</name>
        <dbReference type="ChEBI" id="CHEBI:57692"/>
    </ligand>
</feature>
<feature type="binding site" evidence="21">
    <location>
        <position position="823"/>
    </location>
    <ligand>
        <name>Mo-molybdopterin</name>
        <dbReference type="ChEBI" id="CHEBI:71302"/>
    </ligand>
    <ligandPart>
        <name>Mo</name>
        <dbReference type="ChEBI" id="CHEBI:28685"/>
    </ligandPart>
</feature>
<dbReference type="SUPFAM" id="SSF55447">
    <property type="entry name" value="CO dehydrogenase flavoprotein C-terminal domain-like"/>
    <property type="match status" value="1"/>
</dbReference>